<feature type="domain" description="HIT-type" evidence="3">
    <location>
        <begin position="46"/>
        <end position="82"/>
    </location>
</feature>
<dbReference type="Pfam" id="PF04438">
    <property type="entry name" value="zf-HIT"/>
    <property type="match status" value="1"/>
</dbReference>
<evidence type="ECO:0000313" key="5">
    <source>
        <dbReference type="Proteomes" id="UP000198406"/>
    </source>
</evidence>
<feature type="compositionally biased region" description="Basic and acidic residues" evidence="2">
    <location>
        <begin position="339"/>
        <end position="349"/>
    </location>
</feature>
<organism evidence="4 5">
    <name type="scientific">Fistulifera solaris</name>
    <name type="common">Oleaginous diatom</name>
    <dbReference type="NCBI Taxonomy" id="1519565"/>
    <lineage>
        <taxon>Eukaryota</taxon>
        <taxon>Sar</taxon>
        <taxon>Stramenopiles</taxon>
        <taxon>Ochrophyta</taxon>
        <taxon>Bacillariophyta</taxon>
        <taxon>Bacillariophyceae</taxon>
        <taxon>Bacillariophycidae</taxon>
        <taxon>Naviculales</taxon>
        <taxon>Naviculaceae</taxon>
        <taxon>Fistulifera</taxon>
    </lineage>
</organism>
<dbReference type="PANTHER" id="PTHR15555:SF0">
    <property type="entry name" value="ZINC FINGER HIT DOMAIN-CONTAINING PROTEIN 2"/>
    <property type="match status" value="1"/>
</dbReference>
<name>A0A1Z5JEX6_FISSO</name>
<dbReference type="AlphaFoldDB" id="A0A1Z5JEX6"/>
<evidence type="ECO:0000259" key="3">
    <source>
        <dbReference type="PROSITE" id="PS51083"/>
    </source>
</evidence>
<evidence type="ECO:0000256" key="1">
    <source>
        <dbReference type="PROSITE-ProRule" id="PRU00453"/>
    </source>
</evidence>
<feature type="region of interest" description="Disordered" evidence="2">
    <location>
        <begin position="339"/>
        <end position="358"/>
    </location>
</feature>
<accession>A0A1Z5JEX6</accession>
<dbReference type="CDD" id="cd23024">
    <property type="entry name" value="zf-HIT_ZNHIT2-3"/>
    <property type="match status" value="1"/>
</dbReference>
<evidence type="ECO:0000256" key="2">
    <source>
        <dbReference type="SAM" id="MobiDB-lite"/>
    </source>
</evidence>
<keyword evidence="1" id="KW-0863">Zinc-finger</keyword>
<dbReference type="OrthoDB" id="49130at2759"/>
<dbReference type="InterPro" id="IPR007529">
    <property type="entry name" value="Znf_HIT"/>
</dbReference>
<dbReference type="InParanoid" id="A0A1Z5JEX6"/>
<comment type="caution">
    <text evidence="4">The sequence shown here is derived from an EMBL/GenBank/DDBJ whole genome shotgun (WGS) entry which is preliminary data.</text>
</comment>
<reference evidence="4 5" key="1">
    <citation type="journal article" date="2015" name="Plant Cell">
        <title>Oil accumulation by the oleaginous diatom Fistulifera solaris as revealed by the genome and transcriptome.</title>
        <authorList>
            <person name="Tanaka T."/>
            <person name="Maeda Y."/>
            <person name="Veluchamy A."/>
            <person name="Tanaka M."/>
            <person name="Abida H."/>
            <person name="Marechal E."/>
            <person name="Bowler C."/>
            <person name="Muto M."/>
            <person name="Sunaga Y."/>
            <person name="Tanaka M."/>
            <person name="Yoshino T."/>
            <person name="Taniguchi T."/>
            <person name="Fukuda Y."/>
            <person name="Nemoto M."/>
            <person name="Matsumoto M."/>
            <person name="Wong P.S."/>
            <person name="Aburatani S."/>
            <person name="Fujibuchi W."/>
        </authorList>
    </citation>
    <scope>NUCLEOTIDE SEQUENCE [LARGE SCALE GENOMIC DNA]</scope>
    <source>
        <strain evidence="4 5">JPCC DA0580</strain>
    </source>
</reference>
<keyword evidence="5" id="KW-1185">Reference proteome</keyword>
<keyword evidence="1" id="KW-0479">Metal-binding</keyword>
<sequence length="450" mass="51097">MEPTNLRQHFLIQKHPAHNRSVLKADLGPSFYENEAVGADDSSSSCQVCRTNRARYACPRCSLPYCSVTCFQVHSTDEASTCAEAFYRERVHQVLNLDIKAKKEQTQEIIQRVHVQQQNTLPPSGVAPCGIPEDQLYELLVALENKDEGMIQQLLRSNRPLRLAVTRGLQHDNLHEWLLDPWVPWWMPQFGPDDEVNDDDPDCIRGTSVDEYIVSLSPLSSLRSGPTADLRYNVLEVIYATAWTLRLYYGPNNAQELAEQAVETLLAASSVLSQNMSFESLEAVLTHCATTSTHALTVNECNASWTDLMNDLVHICANQRFVLKCFLEAKSIIKKALTHEKEQENDKRNSHSHTGKKSMLRRISKKIDFYASWCKAPSHHMGALGDAIRAWAEQWSPDETSSLTPDVLRLTKKQFYTSQLNHVDPVRFRDSDDESLFLRENVSPERASKE</sequence>
<evidence type="ECO:0000313" key="4">
    <source>
        <dbReference type="EMBL" id="GAX12311.1"/>
    </source>
</evidence>
<dbReference type="Proteomes" id="UP000198406">
    <property type="component" value="Unassembled WGS sequence"/>
</dbReference>
<dbReference type="EMBL" id="BDSP01000050">
    <property type="protein sequence ID" value="GAX12311.1"/>
    <property type="molecule type" value="Genomic_DNA"/>
</dbReference>
<dbReference type="Gene3D" id="3.30.60.190">
    <property type="match status" value="1"/>
</dbReference>
<dbReference type="PANTHER" id="PTHR15555">
    <property type="entry name" value="ZINC FINGER HIT DOMAIN CONTAINING PROTEIN 2 PROTEIN FON -RELATED"/>
    <property type="match status" value="1"/>
</dbReference>
<dbReference type="PROSITE" id="PS51083">
    <property type="entry name" value="ZF_HIT"/>
    <property type="match status" value="1"/>
</dbReference>
<dbReference type="GO" id="GO:0008270">
    <property type="term" value="F:zinc ion binding"/>
    <property type="evidence" value="ECO:0007669"/>
    <property type="project" value="UniProtKB-UniRule"/>
</dbReference>
<gene>
    <name evidence="4" type="ORF">FisN_1Hh243</name>
</gene>
<keyword evidence="1" id="KW-0862">Zinc</keyword>
<proteinExistence type="predicted"/>
<dbReference type="SUPFAM" id="SSF144232">
    <property type="entry name" value="HIT/MYND zinc finger-like"/>
    <property type="match status" value="1"/>
</dbReference>
<dbReference type="InterPro" id="IPR039646">
    <property type="entry name" value="ZNHIT2"/>
</dbReference>
<protein>
    <recommendedName>
        <fullName evidence="3">HIT-type domain-containing protein</fullName>
    </recommendedName>
</protein>